<dbReference type="Pfam" id="PF08874">
    <property type="entry name" value="DUF1835"/>
    <property type="match status" value="1"/>
</dbReference>
<dbReference type="Proteomes" id="UP000535020">
    <property type="component" value="Unassembled WGS sequence"/>
</dbReference>
<protein>
    <submittedName>
        <fullName evidence="2">DUF1835 domain-containing protein</fullName>
    </submittedName>
</protein>
<gene>
    <name evidence="2" type="ORF">HZF10_01785</name>
</gene>
<dbReference type="EMBL" id="JACBJI010000001">
    <property type="protein sequence ID" value="NYA69634.1"/>
    <property type="molecule type" value="Genomic_DNA"/>
</dbReference>
<evidence type="ECO:0000313" key="2">
    <source>
        <dbReference type="EMBL" id="NYA69634.1"/>
    </source>
</evidence>
<sequence length="250" mass="29114">MIYNILNGDALAYSFPDSKIEGDIIVVREALIDGDLSGNDLHAFWHSRAEYLQSTESEYHDKVVSEFEKIRNAPEDSEFNLWFEYDLFCQVNMWFVIWVINSFSAKKKVYAVYTSYLDSSSKHFWNGFGPADSDQLQVCFSDRILLNDNDLQLADDLWTAYKNGALEQLARLATHRSSAFPYLREVVEAHIGRFPKEGTKARPERVLEDIIKNSSTDFHEVCKEFWRREAIYGFGDTQVKELYDKVMCHR</sequence>
<reference evidence="2 3" key="1">
    <citation type="submission" date="2020-07" db="EMBL/GenBank/DDBJ databases">
        <authorList>
            <person name="Sun Q."/>
        </authorList>
    </citation>
    <scope>NUCLEOTIDE SEQUENCE [LARGE SCALE GENOMIC DNA]</scope>
    <source>
        <strain evidence="2 3">MAH-1</strain>
    </source>
</reference>
<feature type="domain" description="DUF1835" evidence="1">
    <location>
        <begin position="10"/>
        <end position="104"/>
    </location>
</feature>
<dbReference type="AlphaFoldDB" id="A0A7Y9C4S2"/>
<dbReference type="RefSeq" id="WP_176004458.1">
    <property type="nucleotide sequence ID" value="NZ_JABWMI010000003.1"/>
</dbReference>
<comment type="caution">
    <text evidence="2">The sequence shown here is derived from an EMBL/GenBank/DDBJ whole genome shotgun (WGS) entry which is preliminary data.</text>
</comment>
<evidence type="ECO:0000259" key="1">
    <source>
        <dbReference type="Pfam" id="PF08874"/>
    </source>
</evidence>
<accession>A0A7Y9C4S2</accession>
<evidence type="ECO:0000313" key="3">
    <source>
        <dbReference type="Proteomes" id="UP000535020"/>
    </source>
</evidence>
<proteinExistence type="predicted"/>
<keyword evidence="3" id="KW-1185">Reference proteome</keyword>
<name>A0A7Y9C4S2_9FLAO</name>
<dbReference type="InterPro" id="IPR014973">
    <property type="entry name" value="DUF1835"/>
</dbReference>
<organism evidence="2 3">
    <name type="scientific">Flavobacterium agri</name>
    <dbReference type="NCBI Taxonomy" id="2743471"/>
    <lineage>
        <taxon>Bacteria</taxon>
        <taxon>Pseudomonadati</taxon>
        <taxon>Bacteroidota</taxon>
        <taxon>Flavobacteriia</taxon>
        <taxon>Flavobacteriales</taxon>
        <taxon>Flavobacteriaceae</taxon>
        <taxon>Flavobacterium</taxon>
    </lineage>
</organism>